<feature type="transmembrane region" description="Helical" evidence="2">
    <location>
        <begin position="55"/>
        <end position="77"/>
    </location>
</feature>
<keyword evidence="2" id="KW-1133">Transmembrane helix</keyword>
<reference evidence="3" key="1">
    <citation type="submission" date="2022-11" db="EMBL/GenBank/DDBJ databases">
        <title>Minimal conservation of predation-associated metabolite biosynthetic gene clusters underscores biosynthetic potential of Myxococcota including descriptions for ten novel species: Archangium lansinium sp. nov., Myxococcus landrumus sp. nov., Nannocystis bai.</title>
        <authorList>
            <person name="Ahearne A."/>
            <person name="Stevens C."/>
            <person name="Phillips K."/>
        </authorList>
    </citation>
    <scope>NUCLEOTIDE SEQUENCE</scope>
    <source>
        <strain evidence="3">Na p29</strain>
    </source>
</reference>
<comment type="caution">
    <text evidence="3">The sequence shown here is derived from an EMBL/GenBank/DDBJ whole genome shotgun (WGS) entry which is preliminary data.</text>
</comment>
<name>A0A9X3EL62_9BACT</name>
<proteinExistence type="predicted"/>
<keyword evidence="2" id="KW-0812">Transmembrane</keyword>
<organism evidence="3 4">
    <name type="scientific">Nannocystis pusilla</name>
    <dbReference type="NCBI Taxonomy" id="889268"/>
    <lineage>
        <taxon>Bacteria</taxon>
        <taxon>Pseudomonadati</taxon>
        <taxon>Myxococcota</taxon>
        <taxon>Polyangia</taxon>
        <taxon>Nannocystales</taxon>
        <taxon>Nannocystaceae</taxon>
        <taxon>Nannocystis</taxon>
    </lineage>
</organism>
<dbReference type="EMBL" id="JAPNKE010000002">
    <property type="protein sequence ID" value="MCY1005735.1"/>
    <property type="molecule type" value="Genomic_DNA"/>
</dbReference>
<gene>
    <name evidence="3" type="ORF">OV079_09190</name>
</gene>
<keyword evidence="2" id="KW-0472">Membrane</keyword>
<dbReference type="RefSeq" id="WP_267767526.1">
    <property type="nucleotide sequence ID" value="NZ_JAPNKE010000002.1"/>
</dbReference>
<evidence type="ECO:0000256" key="2">
    <source>
        <dbReference type="SAM" id="Phobius"/>
    </source>
</evidence>
<protein>
    <submittedName>
        <fullName evidence="3">Uncharacterized protein</fullName>
    </submittedName>
</protein>
<keyword evidence="4" id="KW-1185">Reference proteome</keyword>
<feature type="region of interest" description="Disordered" evidence="1">
    <location>
        <begin position="80"/>
        <end position="109"/>
    </location>
</feature>
<feature type="region of interest" description="Disordered" evidence="1">
    <location>
        <begin position="1"/>
        <end position="21"/>
    </location>
</feature>
<sequence length="109" mass="11030">MQKGPSTQLASSYGRKVTGPGRPVVVSTVVLVVLVVEGATAVGSTVSAVEAGPVVGTPVVVVLVPVPVVAAVVEALAPSLTSAPSKPGFGRRHPHRTRTDRCATRGLTR</sequence>
<dbReference type="Proteomes" id="UP001150924">
    <property type="component" value="Unassembled WGS sequence"/>
</dbReference>
<feature type="compositionally biased region" description="Polar residues" evidence="1">
    <location>
        <begin position="1"/>
        <end position="11"/>
    </location>
</feature>
<evidence type="ECO:0000313" key="4">
    <source>
        <dbReference type="Proteomes" id="UP001150924"/>
    </source>
</evidence>
<dbReference type="AlphaFoldDB" id="A0A9X3EL62"/>
<accession>A0A9X3EL62</accession>
<evidence type="ECO:0000313" key="3">
    <source>
        <dbReference type="EMBL" id="MCY1005735.1"/>
    </source>
</evidence>
<evidence type="ECO:0000256" key="1">
    <source>
        <dbReference type="SAM" id="MobiDB-lite"/>
    </source>
</evidence>
<feature type="transmembrane region" description="Helical" evidence="2">
    <location>
        <begin position="24"/>
        <end position="49"/>
    </location>
</feature>